<feature type="compositionally biased region" description="Low complexity" evidence="1">
    <location>
        <begin position="331"/>
        <end position="351"/>
    </location>
</feature>
<dbReference type="EMBL" id="LT906465">
    <property type="protein sequence ID" value="SNV43361.1"/>
    <property type="molecule type" value="Genomic_DNA"/>
</dbReference>
<dbReference type="PROSITE" id="PS51257">
    <property type="entry name" value="PROKAR_LIPOPROTEIN"/>
    <property type="match status" value="1"/>
</dbReference>
<organism evidence="3 4">
    <name type="scientific">Chryseobacterium taklimakanense</name>
    <dbReference type="NCBI Taxonomy" id="536441"/>
    <lineage>
        <taxon>Bacteria</taxon>
        <taxon>Pseudomonadati</taxon>
        <taxon>Bacteroidota</taxon>
        <taxon>Flavobacteriia</taxon>
        <taxon>Flavobacteriales</taxon>
        <taxon>Weeksellaceae</taxon>
        <taxon>Chryseobacterium group</taxon>
        <taxon>Chryseobacterium</taxon>
    </lineage>
</organism>
<dbReference type="RefSeq" id="WP_095071487.1">
    <property type="nucleotide sequence ID" value="NZ_LT906465.1"/>
</dbReference>
<feature type="chain" id="PRO_5012150570" evidence="2">
    <location>
        <begin position="20"/>
        <end position="351"/>
    </location>
</feature>
<evidence type="ECO:0000313" key="4">
    <source>
        <dbReference type="Proteomes" id="UP000215196"/>
    </source>
</evidence>
<keyword evidence="2" id="KW-0732">Signal</keyword>
<feature type="compositionally biased region" description="Basic and acidic residues" evidence="1">
    <location>
        <begin position="283"/>
        <end position="297"/>
    </location>
</feature>
<feature type="region of interest" description="Disordered" evidence="1">
    <location>
        <begin position="193"/>
        <end position="351"/>
    </location>
</feature>
<protein>
    <submittedName>
        <fullName evidence="3">Uncharacterized protein</fullName>
    </submittedName>
</protein>
<evidence type="ECO:0000256" key="2">
    <source>
        <dbReference type="SAM" id="SignalP"/>
    </source>
</evidence>
<sequence>MKNLILFLALGLFSASCTAQYYPNNNDGYYSNTSGWYGDDSYYFPDDYYYEYPYDYYTDDYYRSFYSDYRRSIDMVNWYRFFREMNLNRWQIEAISDLNNQFPSFYIWSDYYRTNPKRWYYDRFYALERILGSRVFALYQNSYYNGYNPVSYYNNYWRDYYRPKYYSYYVIPRYRNVNVNVYRVDRSAYHRSVGNKYGWNQPRNPHNPGVIRDSNNSGRNGNTSNGNTNTQRVGGIRENNNTVRRVDSQSSANRSGGLRNQTPERIQRNDVGRMPENSGMRTSEVRRESNRVFEDRSSNTGRVQNEGFRNIEPRNEGRTMQMPRQETRVQNNSGNGNNSSGRSSGMRTGGR</sequence>
<proteinExistence type="predicted"/>
<dbReference type="KEGG" id="ctak:4412677_01245"/>
<feature type="compositionally biased region" description="Polar residues" evidence="1">
    <location>
        <begin position="238"/>
        <end position="264"/>
    </location>
</feature>
<feature type="compositionally biased region" description="Low complexity" evidence="1">
    <location>
        <begin position="214"/>
        <end position="230"/>
    </location>
</feature>
<name>A0A239X9J2_9FLAO</name>
<keyword evidence="4" id="KW-1185">Reference proteome</keyword>
<dbReference type="Proteomes" id="UP000215196">
    <property type="component" value="Chromosome 1"/>
</dbReference>
<feature type="signal peptide" evidence="2">
    <location>
        <begin position="1"/>
        <end position="19"/>
    </location>
</feature>
<dbReference type="AlphaFoldDB" id="A0A239X9J2"/>
<evidence type="ECO:0000313" key="3">
    <source>
        <dbReference type="EMBL" id="SNV43361.1"/>
    </source>
</evidence>
<reference evidence="3 4" key="1">
    <citation type="submission" date="2017-06" db="EMBL/GenBank/DDBJ databases">
        <authorList>
            <consortium name="Pathogen Informatics"/>
        </authorList>
    </citation>
    <scope>NUCLEOTIDE SEQUENCE [LARGE SCALE GENOMIC DNA]</scope>
    <source>
        <strain evidence="3 4">NCTC13490</strain>
    </source>
</reference>
<gene>
    <name evidence="3" type="ORF">SAMEA4412677_01245</name>
</gene>
<accession>A0A239X9J2</accession>
<evidence type="ECO:0000256" key="1">
    <source>
        <dbReference type="SAM" id="MobiDB-lite"/>
    </source>
</evidence>